<name>A0A8J5WIC5_ZIZPA</name>
<protein>
    <recommendedName>
        <fullName evidence="14">NB-ARC domain-containing protein</fullName>
    </recommendedName>
</protein>
<dbReference type="PANTHER" id="PTHR36766:SF40">
    <property type="entry name" value="DISEASE RESISTANCE PROTEIN RGA3"/>
    <property type="match status" value="1"/>
</dbReference>
<keyword evidence="6" id="KW-0067">ATP-binding</keyword>
<keyword evidence="7" id="KW-0175">Coiled coil</keyword>
<reference evidence="12" key="2">
    <citation type="submission" date="2021-02" db="EMBL/GenBank/DDBJ databases">
        <authorList>
            <person name="Kimball J.A."/>
            <person name="Haas M.W."/>
            <person name="Macchietto M."/>
            <person name="Kono T."/>
            <person name="Duquette J."/>
            <person name="Shao M."/>
        </authorList>
    </citation>
    <scope>NUCLEOTIDE SEQUENCE</scope>
    <source>
        <tissue evidence="12">Fresh leaf tissue</tissue>
    </source>
</reference>
<evidence type="ECO:0000256" key="2">
    <source>
        <dbReference type="ARBA" id="ARBA00022614"/>
    </source>
</evidence>
<dbReference type="InterPro" id="IPR041118">
    <property type="entry name" value="Rx_N"/>
</dbReference>
<feature type="domain" description="Disease resistance protein winged helix" evidence="10">
    <location>
        <begin position="423"/>
        <end position="485"/>
    </location>
</feature>
<keyword evidence="3" id="KW-0677">Repeat</keyword>
<proteinExistence type="inferred from homology"/>
<evidence type="ECO:0000256" key="1">
    <source>
        <dbReference type="ARBA" id="ARBA00008894"/>
    </source>
</evidence>
<dbReference type="Pfam" id="PF00931">
    <property type="entry name" value="NB-ARC"/>
    <property type="match status" value="1"/>
</dbReference>
<keyword evidence="13" id="KW-1185">Reference proteome</keyword>
<evidence type="ECO:0000256" key="3">
    <source>
        <dbReference type="ARBA" id="ARBA00022737"/>
    </source>
</evidence>
<dbReference type="Pfam" id="PF23559">
    <property type="entry name" value="WHD_DRP"/>
    <property type="match status" value="1"/>
</dbReference>
<evidence type="ECO:0000259" key="8">
    <source>
        <dbReference type="Pfam" id="PF00931"/>
    </source>
</evidence>
<evidence type="ECO:0000256" key="5">
    <source>
        <dbReference type="ARBA" id="ARBA00022821"/>
    </source>
</evidence>
<dbReference type="GO" id="GO:0006952">
    <property type="term" value="P:defense response"/>
    <property type="evidence" value="ECO:0007669"/>
    <property type="project" value="UniProtKB-KW"/>
</dbReference>
<evidence type="ECO:0000256" key="7">
    <source>
        <dbReference type="ARBA" id="ARBA00023054"/>
    </source>
</evidence>
<accession>A0A8J5WIC5</accession>
<keyword evidence="2" id="KW-0433">Leucine-rich repeat</keyword>
<evidence type="ECO:0000313" key="13">
    <source>
        <dbReference type="Proteomes" id="UP000729402"/>
    </source>
</evidence>
<dbReference type="InterPro" id="IPR058922">
    <property type="entry name" value="WHD_DRP"/>
</dbReference>
<dbReference type="PANTHER" id="PTHR36766">
    <property type="entry name" value="PLANT BROAD-SPECTRUM MILDEW RESISTANCE PROTEIN RPW8"/>
    <property type="match status" value="1"/>
</dbReference>
<feature type="domain" description="NB-ARC" evidence="8">
    <location>
        <begin position="167"/>
        <end position="335"/>
    </location>
</feature>
<dbReference type="GO" id="GO:0043531">
    <property type="term" value="F:ADP binding"/>
    <property type="evidence" value="ECO:0007669"/>
    <property type="project" value="InterPro"/>
</dbReference>
<feature type="domain" description="Disease resistance R13L4/SHOC-2-like LRR" evidence="11">
    <location>
        <begin position="559"/>
        <end position="896"/>
    </location>
</feature>
<evidence type="ECO:0000259" key="11">
    <source>
        <dbReference type="Pfam" id="PF23598"/>
    </source>
</evidence>
<evidence type="ECO:0000259" key="9">
    <source>
        <dbReference type="Pfam" id="PF18052"/>
    </source>
</evidence>
<reference evidence="12" key="1">
    <citation type="journal article" date="2021" name="bioRxiv">
        <title>Whole Genome Assembly and Annotation of Northern Wild Rice, Zizania palustris L., Supports a Whole Genome Duplication in the Zizania Genus.</title>
        <authorList>
            <person name="Haas M."/>
            <person name="Kono T."/>
            <person name="Macchietto M."/>
            <person name="Millas R."/>
            <person name="McGilp L."/>
            <person name="Shao M."/>
            <person name="Duquette J."/>
            <person name="Hirsch C.N."/>
            <person name="Kimball J."/>
        </authorList>
    </citation>
    <scope>NUCLEOTIDE SEQUENCE</scope>
    <source>
        <tissue evidence="12">Fresh leaf tissue</tissue>
    </source>
</reference>
<comment type="similarity">
    <text evidence="1">Belongs to the disease resistance NB-LRR family.</text>
</comment>
<keyword evidence="5" id="KW-0611">Plant defense</keyword>
<dbReference type="OrthoDB" id="778770at2759"/>
<dbReference type="GO" id="GO:0005524">
    <property type="term" value="F:ATP binding"/>
    <property type="evidence" value="ECO:0007669"/>
    <property type="project" value="UniProtKB-KW"/>
</dbReference>
<gene>
    <name evidence="12" type="ORF">GUJ93_ZPchr0012g18911</name>
</gene>
<sequence>MADPVVSVFMQVLFQGILEFVREELNSEYADSSDRDRLISNMRLIKSALREAEKKPLPGDLKLMFDQLKDAGYDAMEVLDEVSYESIRHQVITLASLRNLPFISVANPSRVNFRQEMQNKIKVIFQKFDDTVKFAYFLQLANSNGERPDWSTPQQTCLREAHVFGRENDQEKIVKMLLQSGQHRIAVLPIIGEAYIGKTVVTKEVFSDEQVERHFDLRLWVHVSDHFNIQKITESIIEDIEGMSFQCSNLNTLQMRLQKQLQGKRYLLVLDNYSSEKLEDWENLLPPLLTGATGSKIIVTTKHNIVFGIVHTIGPYRLQGLAPDDCWLLFCQYARTEGNNSGDSLPSRLKEEVLQKCKGVPFIAASLGHKVSQERDTGKWVTIVRQELWNCGSDNEFIRSLRLKYISLESEQKSCFAYSSVIPTNYLFDEEWLVQHWIAQGFIDKEQTGRSYFKSLVEKSFFQRAVVDPTGGQHRYILSQMMRLLALDVSGGDCNCYVMGMEIPFNNQQKVRHLTVDLNKQNDQQMLDVIPKSKFLLTLLVVGGSEDYVLTIPNDIEQRFPTLHTLDLSYSSITELPESIGKLKHLRCLQLQSTKIRQLPETICDLYLLQTLGLRDCYCLEELPREINNLRKLRHIDLVNVCGLKCMPKDIGLLTELQTLSRFVISKRRKYMIRTHEGGIGELANLNELNGELLISGLEHVNDVKEAAHADLASKKKLLKIGLSWSVTNKKDTEIMVHLKPPTTIEELTISGYAGRACPRWLASPDYKKLVTLRLDHFKSCTVVPCLGLLPLLENLRIDGWDGLNTMNCSTFCGGNTASFQSLKKLHLEGLGRLQTWDGDDRCAFPSLLELVIKNCNKLEQLTHNLPSLTKITLEGSPNLYGLRKFPSLTHVDVTASGDWMLRSLSSLASPISITLSKLPAGCLPSGSTWFHSSLRHLHISHCDHLESMPEDWPPRNLSHFSVSHCPQLRELPSGIRHLQALENLEISGCGNLIGLPDMDGLTSLLWMEISACGSICSLPDLPGSMQFLSIKGCPQLTHSCMTKGSLDRCKINHIFSVWIDDDEVFTSADEPCFVDAET</sequence>
<evidence type="ECO:0008006" key="14">
    <source>
        <dbReference type="Google" id="ProtNLM"/>
    </source>
</evidence>
<dbReference type="InterPro" id="IPR002182">
    <property type="entry name" value="NB-ARC"/>
</dbReference>
<dbReference type="Pfam" id="PF23598">
    <property type="entry name" value="LRR_14"/>
    <property type="match status" value="1"/>
</dbReference>
<keyword evidence="4" id="KW-0547">Nucleotide-binding</keyword>
<evidence type="ECO:0000313" key="12">
    <source>
        <dbReference type="EMBL" id="KAG8092198.1"/>
    </source>
</evidence>
<dbReference type="Proteomes" id="UP000729402">
    <property type="component" value="Unassembled WGS sequence"/>
</dbReference>
<feature type="domain" description="Disease resistance N-terminal" evidence="9">
    <location>
        <begin position="9"/>
        <end position="95"/>
    </location>
</feature>
<dbReference type="InterPro" id="IPR055414">
    <property type="entry name" value="LRR_R13L4/SHOC2-like"/>
</dbReference>
<dbReference type="Pfam" id="PF18052">
    <property type="entry name" value="Rx_N"/>
    <property type="match status" value="1"/>
</dbReference>
<evidence type="ECO:0000259" key="10">
    <source>
        <dbReference type="Pfam" id="PF23559"/>
    </source>
</evidence>
<dbReference type="EMBL" id="JAAALK010000080">
    <property type="protein sequence ID" value="KAG8092198.1"/>
    <property type="molecule type" value="Genomic_DNA"/>
</dbReference>
<organism evidence="12 13">
    <name type="scientific">Zizania palustris</name>
    <name type="common">Northern wild rice</name>
    <dbReference type="NCBI Taxonomy" id="103762"/>
    <lineage>
        <taxon>Eukaryota</taxon>
        <taxon>Viridiplantae</taxon>
        <taxon>Streptophyta</taxon>
        <taxon>Embryophyta</taxon>
        <taxon>Tracheophyta</taxon>
        <taxon>Spermatophyta</taxon>
        <taxon>Magnoliopsida</taxon>
        <taxon>Liliopsida</taxon>
        <taxon>Poales</taxon>
        <taxon>Poaceae</taxon>
        <taxon>BOP clade</taxon>
        <taxon>Oryzoideae</taxon>
        <taxon>Oryzeae</taxon>
        <taxon>Zizaniinae</taxon>
        <taxon>Zizania</taxon>
    </lineage>
</organism>
<comment type="caution">
    <text evidence="12">The sequence shown here is derived from an EMBL/GenBank/DDBJ whole genome shotgun (WGS) entry which is preliminary data.</text>
</comment>
<dbReference type="AlphaFoldDB" id="A0A8J5WIC5"/>
<evidence type="ECO:0000256" key="6">
    <source>
        <dbReference type="ARBA" id="ARBA00022840"/>
    </source>
</evidence>
<evidence type="ECO:0000256" key="4">
    <source>
        <dbReference type="ARBA" id="ARBA00022741"/>
    </source>
</evidence>